<reference evidence="1 2" key="1">
    <citation type="journal article" date="2018" name="Sci. Rep.">
        <title>Comparative analysis of the Pocillopora damicornis genome highlights role of immune system in coral evolution.</title>
        <authorList>
            <person name="Cunning R."/>
            <person name="Bay R.A."/>
            <person name="Gillette P."/>
            <person name="Baker A.C."/>
            <person name="Traylor-Knowles N."/>
        </authorList>
    </citation>
    <scope>NUCLEOTIDE SEQUENCE [LARGE SCALE GENOMIC DNA]</scope>
    <source>
        <strain evidence="1">RSMAS</strain>
        <tissue evidence="1">Whole animal</tissue>
    </source>
</reference>
<protein>
    <submittedName>
        <fullName evidence="1">Uncharacterized protein</fullName>
    </submittedName>
</protein>
<sequence length="95" mass="11173">MTTNHLFDKDTALSYSFVEHPEEILEERVLGQVGLKAVVLEECYFESGKCDWTSPHANSKWKLFPGTKSLKHFYNLKYLRKEAQYCEQQLSFFCN</sequence>
<gene>
    <name evidence="1" type="ORF">pdam_00007574</name>
</gene>
<comment type="caution">
    <text evidence="1">The sequence shown here is derived from an EMBL/GenBank/DDBJ whole genome shotgun (WGS) entry which is preliminary data.</text>
</comment>
<dbReference type="AlphaFoldDB" id="A0A3M6V500"/>
<dbReference type="Proteomes" id="UP000275408">
    <property type="component" value="Unassembled WGS sequence"/>
</dbReference>
<organism evidence="1 2">
    <name type="scientific">Pocillopora damicornis</name>
    <name type="common">Cauliflower coral</name>
    <name type="synonym">Millepora damicornis</name>
    <dbReference type="NCBI Taxonomy" id="46731"/>
    <lineage>
        <taxon>Eukaryota</taxon>
        <taxon>Metazoa</taxon>
        <taxon>Cnidaria</taxon>
        <taxon>Anthozoa</taxon>
        <taxon>Hexacorallia</taxon>
        <taxon>Scleractinia</taxon>
        <taxon>Astrocoeniina</taxon>
        <taxon>Pocilloporidae</taxon>
        <taxon>Pocillopora</taxon>
    </lineage>
</organism>
<name>A0A3M6V500_POCDA</name>
<accession>A0A3M6V500</accession>
<proteinExistence type="predicted"/>
<evidence type="ECO:0000313" key="2">
    <source>
        <dbReference type="Proteomes" id="UP000275408"/>
    </source>
</evidence>
<dbReference type="EMBL" id="RCHS01000085">
    <property type="protein sequence ID" value="RMX61022.1"/>
    <property type="molecule type" value="Genomic_DNA"/>
</dbReference>
<dbReference type="OrthoDB" id="10020495at2759"/>
<keyword evidence="2" id="KW-1185">Reference proteome</keyword>
<evidence type="ECO:0000313" key="1">
    <source>
        <dbReference type="EMBL" id="RMX61022.1"/>
    </source>
</evidence>